<feature type="signal peptide" evidence="2">
    <location>
        <begin position="1"/>
        <end position="22"/>
    </location>
</feature>
<dbReference type="Pfam" id="PF02321">
    <property type="entry name" value="OEP"/>
    <property type="match status" value="1"/>
</dbReference>
<evidence type="ECO:0000313" key="3">
    <source>
        <dbReference type="EMBL" id="MFC3302882.1"/>
    </source>
</evidence>
<protein>
    <submittedName>
        <fullName evidence="3">TolC family protein</fullName>
    </submittedName>
</protein>
<accession>A0ABV7MDM8</accession>
<evidence type="ECO:0000256" key="2">
    <source>
        <dbReference type="SAM" id="SignalP"/>
    </source>
</evidence>
<dbReference type="Proteomes" id="UP001595607">
    <property type="component" value="Unassembled WGS sequence"/>
</dbReference>
<dbReference type="RefSeq" id="WP_189574891.1">
    <property type="nucleotide sequence ID" value="NZ_BMXU01000002.1"/>
</dbReference>
<comment type="caution">
    <text evidence="3">The sequence shown here is derived from an EMBL/GenBank/DDBJ whole genome shotgun (WGS) entry which is preliminary data.</text>
</comment>
<evidence type="ECO:0000313" key="4">
    <source>
        <dbReference type="Proteomes" id="UP001595607"/>
    </source>
</evidence>
<gene>
    <name evidence="3" type="ORF">ACFONP_09070</name>
</gene>
<dbReference type="Gene3D" id="1.20.1600.10">
    <property type="entry name" value="Outer membrane efflux proteins (OEP)"/>
    <property type="match status" value="1"/>
</dbReference>
<dbReference type="SUPFAM" id="SSF56954">
    <property type="entry name" value="Outer membrane efflux proteins (OEP)"/>
    <property type="match status" value="1"/>
</dbReference>
<feature type="chain" id="PRO_5045376820" evidence="2">
    <location>
        <begin position="23"/>
        <end position="407"/>
    </location>
</feature>
<dbReference type="EMBL" id="JBHRVA010000003">
    <property type="protein sequence ID" value="MFC3302882.1"/>
    <property type="molecule type" value="Genomic_DNA"/>
</dbReference>
<name>A0ABV7MDM8_9PROT</name>
<sequence>MGSQFFATLLSIVIAISSAAGAQSFEELERLLDEHPSLTALAYQQEAARERSIAASALPDPQVSFGVNNLPVSDPAFNRFLPTNKAIGVRQELPNLAGRRARRAQAEAAASLTAAMRAARYDALKAELVALLHEKARIKVARQAAEAQRTAYAELAEIIDGEIRGGRPSVYRLAEIDAEQAEVASNLAALSAQEAEADARLIDLLGFVPDTPAPSVAIFPWQDDPASFHAVALAAADIAHSESSVAEARAAFRPNWGAQVTYQQREEGSGAAGAQFAGDDWVSGMVTVSVPLWAGKSQKPKLRAAKAEEAAARSHYLAAVRSARAQYAAFSAQHRTAIEQQAILTEKVSAIEDEIASQLRLYESGRGTYAPVLEGEIAILTLRARIARQKASAATAAARMNSLLVSP</sequence>
<evidence type="ECO:0000256" key="1">
    <source>
        <dbReference type="ARBA" id="ARBA00007613"/>
    </source>
</evidence>
<keyword evidence="2" id="KW-0732">Signal</keyword>
<reference evidence="4" key="1">
    <citation type="journal article" date="2019" name="Int. J. Syst. Evol. Microbiol.">
        <title>The Global Catalogue of Microorganisms (GCM) 10K type strain sequencing project: providing services to taxonomists for standard genome sequencing and annotation.</title>
        <authorList>
            <consortium name="The Broad Institute Genomics Platform"/>
            <consortium name="The Broad Institute Genome Sequencing Center for Infectious Disease"/>
            <person name="Wu L."/>
            <person name="Ma J."/>
        </authorList>
    </citation>
    <scope>NUCLEOTIDE SEQUENCE [LARGE SCALE GENOMIC DNA]</scope>
    <source>
        <strain evidence="4">KCTC 22245</strain>
    </source>
</reference>
<organism evidence="3 4">
    <name type="scientific">Parvularcula lutaonensis</name>
    <dbReference type="NCBI Taxonomy" id="491923"/>
    <lineage>
        <taxon>Bacteria</taxon>
        <taxon>Pseudomonadati</taxon>
        <taxon>Pseudomonadota</taxon>
        <taxon>Alphaproteobacteria</taxon>
        <taxon>Parvularculales</taxon>
        <taxon>Parvularculaceae</taxon>
        <taxon>Parvularcula</taxon>
    </lineage>
</organism>
<comment type="similarity">
    <text evidence="1">Belongs to the outer membrane factor (OMF) (TC 1.B.17) family.</text>
</comment>
<dbReference type="InterPro" id="IPR003423">
    <property type="entry name" value="OMP_efflux"/>
</dbReference>
<keyword evidence="4" id="KW-1185">Reference proteome</keyword>
<proteinExistence type="inferred from homology"/>